<dbReference type="PROSITE" id="PS51257">
    <property type="entry name" value="PROKAR_LIPOPROTEIN"/>
    <property type="match status" value="1"/>
</dbReference>
<evidence type="ECO:0008006" key="5">
    <source>
        <dbReference type="Google" id="ProtNLM"/>
    </source>
</evidence>
<feature type="region of interest" description="Disordered" evidence="1">
    <location>
        <begin position="19"/>
        <end position="61"/>
    </location>
</feature>
<protein>
    <recommendedName>
        <fullName evidence="5">Lipoprotein LpqN</fullName>
    </recommendedName>
</protein>
<proteinExistence type="predicted"/>
<feature type="signal peptide" evidence="2">
    <location>
        <begin position="1"/>
        <end position="21"/>
    </location>
</feature>
<feature type="compositionally biased region" description="Low complexity" evidence="1">
    <location>
        <begin position="19"/>
        <end position="56"/>
    </location>
</feature>
<evidence type="ECO:0000313" key="3">
    <source>
        <dbReference type="EMBL" id="MDP9832845.1"/>
    </source>
</evidence>
<dbReference type="EMBL" id="JAUSQL010000001">
    <property type="protein sequence ID" value="MDP9832845.1"/>
    <property type="molecule type" value="Genomic_DNA"/>
</dbReference>
<comment type="caution">
    <text evidence="3">The sequence shown here is derived from an EMBL/GenBank/DDBJ whole genome shotgun (WGS) entry which is preliminary data.</text>
</comment>
<keyword evidence="2" id="KW-0732">Signal</keyword>
<gene>
    <name evidence="3" type="ORF">J2S45_001524</name>
</gene>
<evidence type="ECO:0000313" key="4">
    <source>
        <dbReference type="Proteomes" id="UP001230145"/>
    </source>
</evidence>
<reference evidence="3 4" key="1">
    <citation type="submission" date="2023-07" db="EMBL/GenBank/DDBJ databases">
        <title>Sequencing the genomes of 1000 actinobacteria strains.</title>
        <authorList>
            <person name="Klenk H.-P."/>
        </authorList>
    </citation>
    <scope>NUCLEOTIDE SEQUENCE [LARGE SCALE GENOMIC DNA]</scope>
    <source>
        <strain evidence="3 4">DSM 19515</strain>
    </source>
</reference>
<feature type="chain" id="PRO_5047218029" description="Lipoprotein LpqN" evidence="2">
    <location>
        <begin position="22"/>
        <end position="201"/>
    </location>
</feature>
<sequence>MRKTTATLLVLLLAGCGTTGASDSTSEPTTVTSSASATTSSEPSPEPTPQETTEPSDLSTQAEGDNIIYRFAKDKFSLAVPATWKSVVDSSRAFPVALANEDGSQRIVVGEIGSVDLMPAADVYATLLAEKLGLDAGQVAYLGQQYLGREPAPAYQVIGDGYVANLYLVTVNGTLYEVSVRGSDNAALQRALDIAASVEIS</sequence>
<evidence type="ECO:0000256" key="2">
    <source>
        <dbReference type="SAM" id="SignalP"/>
    </source>
</evidence>
<dbReference type="Proteomes" id="UP001230145">
    <property type="component" value="Unassembled WGS sequence"/>
</dbReference>
<accession>A0ABT9PL40</accession>
<dbReference type="RefSeq" id="WP_307635011.1">
    <property type="nucleotide sequence ID" value="NZ_JAUSQL010000001.1"/>
</dbReference>
<keyword evidence="4" id="KW-1185">Reference proteome</keyword>
<name>A0ABT9PL40_9ACTO</name>
<organism evidence="3 4">
    <name type="scientific">Trueperella abortisuis</name>
    <dbReference type="NCBI Taxonomy" id="445930"/>
    <lineage>
        <taxon>Bacteria</taxon>
        <taxon>Bacillati</taxon>
        <taxon>Actinomycetota</taxon>
        <taxon>Actinomycetes</taxon>
        <taxon>Actinomycetales</taxon>
        <taxon>Actinomycetaceae</taxon>
        <taxon>Trueperella</taxon>
    </lineage>
</organism>
<evidence type="ECO:0000256" key="1">
    <source>
        <dbReference type="SAM" id="MobiDB-lite"/>
    </source>
</evidence>